<name>A0A8X6EWH8_TRICU</name>
<feature type="compositionally biased region" description="Basic residues" evidence="2">
    <location>
        <begin position="2280"/>
        <end position="2289"/>
    </location>
</feature>
<evidence type="ECO:0000313" key="4">
    <source>
        <dbReference type="Proteomes" id="UP000887116"/>
    </source>
</evidence>
<evidence type="ECO:0000313" key="3">
    <source>
        <dbReference type="EMBL" id="GFQ64015.1"/>
    </source>
</evidence>
<organism evidence="3 4">
    <name type="scientific">Trichonephila clavata</name>
    <name type="common">Joro spider</name>
    <name type="synonym">Nephila clavata</name>
    <dbReference type="NCBI Taxonomy" id="2740835"/>
    <lineage>
        <taxon>Eukaryota</taxon>
        <taxon>Metazoa</taxon>
        <taxon>Ecdysozoa</taxon>
        <taxon>Arthropoda</taxon>
        <taxon>Chelicerata</taxon>
        <taxon>Arachnida</taxon>
        <taxon>Araneae</taxon>
        <taxon>Araneomorphae</taxon>
        <taxon>Entelegynae</taxon>
        <taxon>Araneoidea</taxon>
        <taxon>Nephilidae</taxon>
        <taxon>Trichonephila</taxon>
    </lineage>
</organism>
<protein>
    <submittedName>
        <fullName evidence="3">Uncharacterized protein</fullName>
    </submittedName>
</protein>
<keyword evidence="1" id="KW-0175">Coiled coil</keyword>
<feature type="region of interest" description="Disordered" evidence="2">
    <location>
        <begin position="1063"/>
        <end position="1085"/>
    </location>
</feature>
<reference evidence="3" key="1">
    <citation type="submission" date="2020-07" db="EMBL/GenBank/DDBJ databases">
        <title>Multicomponent nature underlies the extraordinary mechanical properties of spider dragline silk.</title>
        <authorList>
            <person name="Kono N."/>
            <person name="Nakamura H."/>
            <person name="Mori M."/>
            <person name="Yoshida Y."/>
            <person name="Ohtoshi R."/>
            <person name="Malay A.D."/>
            <person name="Moran D.A.P."/>
            <person name="Tomita M."/>
            <person name="Numata K."/>
            <person name="Arakawa K."/>
        </authorList>
    </citation>
    <scope>NUCLEOTIDE SEQUENCE</scope>
</reference>
<dbReference type="OrthoDB" id="10393752at2759"/>
<proteinExistence type="predicted"/>
<evidence type="ECO:0000256" key="1">
    <source>
        <dbReference type="SAM" id="Coils"/>
    </source>
</evidence>
<sequence length="2314" mass="263660">MDDSDIWASQIINELFENYQEAKHQANQEVSDVLLQDSVSSEVINYKIVNDKENGELHLKDFKSAENIHTSSTHSILVQEPEVIDVTKKANESLAIEETFKVSEHDENLVLPNAPSWLSDTYIHRLPVCETSSPNVKPIISISAEDSNDNISFGESRYHDEASIISYNAEAEKTECITENNNAVESDNNSLADEFILQKSKEIDVNNDLNTCVQREQSFNRNEHAENFLTPEAPICKTLSPITMPVMNISIHDPDDDAKYNKSKEENKTASNFFDSMEEKSYRIEENSLTDKSMIQTSKDVNIKKYSSQCAPTGNTSKKIGHTKDLLSSEIPICETTSPFISPMISSFSQDPNENIKHEESIYGDETTVNSLNQIFIKDFDQSKENTFEDNVLCSNLLESVVCDEQLNKKTVRYHTDPLNYNKLDSNDPSTFLQFTTNDDLTIKSVLQLETKTQETSKSHLNTDFVAALTLALTNGIENVAANDRMKKVAEKTIILREANTLPKKEIQNPYRYSNLTTGMIITSPRDRNIIVQSYRMLVTFIEICLIIPITTYLEKYLDLFEFILALIVCMIYDSLCTIKSNAQNAFLSDSHLIVKEDNTDTAIKITKYNENDNVEKDNDIETYNVPSFKSKTSKSSMSLIAFSSDTSSMADETNELISLADDKSTKSCCEGSIGKIVGDVGISTFEMNIPNNMLYVNQLSHPLIAMFNESTTTEWNEESVNKKETFERSFSISPMKGTSKNINFLSKGVEAGTLKPSPMLKEYFKKIEELGTSSNMLGNAKISIEKGRYFTNFDSLLELECIKKVESEADSNNFHSNVGEFDKTQNNDIDFKPKNRERSLKNLNGHTQLSVNILKQEALILKTTEKNNENILDFKKPHVKEKFSLETKEDGESRTLVESIFPNLQPIDTTEDTEEDKYLFNGEPFKNLETAHNENEETDNSKVVSEFKTDENNHCSNSFGVGNDDMTFESFGKESTTEDVKRHGFCSEENKLDFDQNVDKPHLSENITENVTIIKKELEYFKKVESETDYNNFLSNVAECDKSLNNDIDFKTKHRETSLKNLNDELKKSKSPHEKEEIRSETKGDRENRILVENIFSTLQSNTTEDTEDAKYLFNGDFIPFKNLEIAHNENEKTDNSKGVSEFKTDEINHCKNSFGVVNDDMIFESFGKESTTENVKRNRLCSEEKELDFDQSIDKPDLSENITENVTIVKKELQCIKKVESETDSNNFLSNVGECVTPQNNDIDFKPEHSETSLMNLNDELNVNILKQEVQILNKTEKNNENMLLEIEKSHEKEETSSEYRENRTLVENIFSSLPSNTTEDTEDNKYLFNGGFIPFRERNLEMAHNENEETDNSEAVYEFKTDEISHRSNSFGVVNENMIFESFGKELTTEDVKRNGLCSEEKELDFDQNIDKPNLCENITENVTIVKKELECIKKVDSETDSYNFLSNVAECVKSQNNDIDFKPEHRETSLKNLNDELNVNILKQEVQILNKKEKNNENMLLENEKEEASSDTKEYGENRTLVKNISPTLQSIDTTEGTEEDKYLFNGVFIPLRNLEVAHNENEETYNSEVVSEFKTDEINHYSNSFGVGNNNMISESLGNESTTEVSELRELCSEENELDFDHNIGKSDLRENITENVTIDKKDDSFGENFDPFLSINKSTETDSVTENHSVLEDFASFAKIQNVNVDDKARNKNNTVSLTSPTVQTSVCIADENQDESNKLRNLDTTSIPNNRNETELNISISNGFNNGSCNKTCLVPIKSYSIEDLVQKENDGRVTKYMSEVGFPFLQSINSCIGSDIPEKNCMFRAEFSPSRELENTFTSFEYKSNNKGLPEAIKSEQIDIREKLDYENKDDAFVNLGNMLTVKITNQDELDSKPIILEMDESMSNFTNNVVSKIYFSEEFIPRVNYTEFEEQNEIKEIQAPKERQENINSTSNEFLIDIGCKRDVLLDHDCLELNKIKNLDEKNIATFLEQDQERTTNGSKNKYTGNDLFDNVTYDQHDSYDNVEKNDVKQIESEFFTQINDCSETRGGKENETNISFKDCFTEITHLDTKKETTNVNENCSRNIILDESITTCCGYGQEESLEISQEMGDGRCSTINISLEVNCSLESIGCLSSDEDDDEDNDFLESVERNSGTRVYQSISGYISLENSVDTEMESFYCQEQTKNAALLDKEPLLESEKAALISATVVECSNEEEIYSTCLSVPQFKSSENKHSQSSSNIPNVPSSQVLDSVKMEVPQSSEPFELDRPSENNVFETTVEQQEESKSTSDIKKKKQGNIKHRVSSVWRLFQRADKGHKYKKYHDDT</sequence>
<gene>
    <name evidence="3" type="primary">AVEN_99077_1</name>
    <name evidence="3" type="ORF">TNCT_43841</name>
</gene>
<keyword evidence="4" id="KW-1185">Reference proteome</keyword>
<comment type="caution">
    <text evidence="3">The sequence shown here is derived from an EMBL/GenBank/DDBJ whole genome shotgun (WGS) entry which is preliminary data.</text>
</comment>
<dbReference type="Proteomes" id="UP000887116">
    <property type="component" value="Unassembled WGS sequence"/>
</dbReference>
<accession>A0A8X6EWH8</accession>
<evidence type="ECO:0000256" key="2">
    <source>
        <dbReference type="SAM" id="MobiDB-lite"/>
    </source>
</evidence>
<feature type="region of interest" description="Disordered" evidence="2">
    <location>
        <begin position="2265"/>
        <end position="2289"/>
    </location>
</feature>
<feature type="coiled-coil region" evidence="1">
    <location>
        <begin position="1268"/>
        <end position="1295"/>
    </location>
</feature>
<dbReference type="EMBL" id="BMAO01010004">
    <property type="protein sequence ID" value="GFQ64015.1"/>
    <property type="molecule type" value="Genomic_DNA"/>
</dbReference>